<protein>
    <submittedName>
        <fullName evidence="1">RNA-directed DNA polymerase, eukaryota</fullName>
    </submittedName>
</protein>
<feature type="non-terminal residue" evidence="1">
    <location>
        <position position="1"/>
    </location>
</feature>
<keyword evidence="1" id="KW-0548">Nucleotidyltransferase</keyword>
<dbReference type="EMBL" id="BKCJ011825137">
    <property type="protein sequence ID" value="GFD56079.1"/>
    <property type="molecule type" value="Genomic_DNA"/>
</dbReference>
<organism evidence="1">
    <name type="scientific">Tanacetum cinerariifolium</name>
    <name type="common">Dalmatian daisy</name>
    <name type="synonym">Chrysanthemum cinerariifolium</name>
    <dbReference type="NCBI Taxonomy" id="118510"/>
    <lineage>
        <taxon>Eukaryota</taxon>
        <taxon>Viridiplantae</taxon>
        <taxon>Streptophyta</taxon>
        <taxon>Embryophyta</taxon>
        <taxon>Tracheophyta</taxon>
        <taxon>Spermatophyta</taxon>
        <taxon>Magnoliopsida</taxon>
        <taxon>eudicotyledons</taxon>
        <taxon>Gunneridae</taxon>
        <taxon>Pentapetalae</taxon>
        <taxon>asterids</taxon>
        <taxon>campanulids</taxon>
        <taxon>Asterales</taxon>
        <taxon>Asteraceae</taxon>
        <taxon>Asteroideae</taxon>
        <taxon>Anthemideae</taxon>
        <taxon>Anthemidinae</taxon>
        <taxon>Tanacetum</taxon>
    </lineage>
</organism>
<dbReference type="AlphaFoldDB" id="A0A699X913"/>
<feature type="non-terminal residue" evidence="1">
    <location>
        <position position="82"/>
    </location>
</feature>
<proteinExistence type="predicted"/>
<comment type="caution">
    <text evidence="1">The sequence shown here is derived from an EMBL/GenBank/DDBJ whole genome shotgun (WGS) entry which is preliminary data.</text>
</comment>
<name>A0A699X913_TANCI</name>
<dbReference type="GO" id="GO:0003964">
    <property type="term" value="F:RNA-directed DNA polymerase activity"/>
    <property type="evidence" value="ECO:0007669"/>
    <property type="project" value="UniProtKB-KW"/>
</dbReference>
<keyword evidence="1" id="KW-0695">RNA-directed DNA polymerase</keyword>
<keyword evidence="1" id="KW-0808">Transferase</keyword>
<sequence length="82" mass="9446">ELDGFSDFVMDSWKKAPGDLSNGVRNLVGKLKFIKLKIRDWVKESKNNRKGLINKYKEELRSIDENIEAGNGTNTMVTKRME</sequence>
<accession>A0A699X913</accession>
<gene>
    <name evidence="1" type="ORF">Tci_928048</name>
</gene>
<reference evidence="1" key="1">
    <citation type="journal article" date="2019" name="Sci. Rep.">
        <title>Draft genome of Tanacetum cinerariifolium, the natural source of mosquito coil.</title>
        <authorList>
            <person name="Yamashiro T."/>
            <person name="Shiraishi A."/>
            <person name="Satake H."/>
            <person name="Nakayama K."/>
        </authorList>
    </citation>
    <scope>NUCLEOTIDE SEQUENCE</scope>
</reference>
<evidence type="ECO:0000313" key="1">
    <source>
        <dbReference type="EMBL" id="GFD56079.1"/>
    </source>
</evidence>